<evidence type="ECO:0000313" key="4">
    <source>
        <dbReference type="EMBL" id="VTQ67050.1"/>
    </source>
</evidence>
<keyword evidence="3" id="KW-0406">Ion transport</keyword>
<dbReference type="InterPro" id="IPR036079">
    <property type="entry name" value="ATPase_csu/dsu_sf"/>
</dbReference>
<accession>A0A449EB66</accession>
<name>A0A449EB66_ENTHR</name>
<evidence type="ECO:0000256" key="3">
    <source>
        <dbReference type="ARBA" id="ARBA00023065"/>
    </source>
</evidence>
<sequence length="328" mass="38163">MEYHELNPLIRGRELELISKDTFEQMIQTDSIDSLGEILQSTIYQPYIYDGFDKDFEANLSQERSKLFQWLKESAPEPEIVWIYTMRYTFHNLKVLTKAEITGQNLDHLYIHDGFYSLEVLKDAIHTQVSVELPDSLMDYIREVHEYCEESTILQGIDVIYDRCFLTEQRRLGEQLGYPELLEEIIAFIDLTNITTTARGILQHRSAGFMTTVISSSGSIPKDTLLSFVRGEMASFTQFLLTTDYSELLKQVIHEEQIDLVSLEQLKDDYLSSFYQVAQTQAFGPLPLLAFLNAKEVESKNLRLLIIGKRNHFSLEQLKERMRQVYDL</sequence>
<evidence type="ECO:0000313" key="5">
    <source>
        <dbReference type="Proteomes" id="UP000352698"/>
    </source>
</evidence>
<dbReference type="PANTHER" id="PTHR38682">
    <property type="entry name" value="V-TYPE ATP SYNTHASE SUBUNIT C"/>
    <property type="match status" value="1"/>
</dbReference>
<dbReference type="SUPFAM" id="SSF103486">
    <property type="entry name" value="V-type ATP synthase subunit C"/>
    <property type="match status" value="1"/>
</dbReference>
<keyword evidence="2" id="KW-0813">Transport</keyword>
<proteinExistence type="inferred from homology"/>
<dbReference type="InterPro" id="IPR035067">
    <property type="entry name" value="V-type_ATPase_csu/dsu"/>
</dbReference>
<protein>
    <submittedName>
        <fullName evidence="4">V-type ATPase, subunit C</fullName>
    </submittedName>
</protein>
<dbReference type="Pfam" id="PF01992">
    <property type="entry name" value="vATP-synt_AC39"/>
    <property type="match status" value="1"/>
</dbReference>
<dbReference type="Gene3D" id="1.20.1690.10">
    <property type="entry name" value="V-type ATP synthase subunit C domain"/>
    <property type="match status" value="2"/>
</dbReference>
<dbReference type="GO" id="GO:0046961">
    <property type="term" value="F:proton-transporting ATPase activity, rotational mechanism"/>
    <property type="evidence" value="ECO:0007669"/>
    <property type="project" value="InterPro"/>
</dbReference>
<comment type="similarity">
    <text evidence="1">Belongs to the V-ATPase V0D/AC39 subunit family.</text>
</comment>
<evidence type="ECO:0000256" key="2">
    <source>
        <dbReference type="ARBA" id="ARBA00022448"/>
    </source>
</evidence>
<reference evidence="4 5" key="1">
    <citation type="submission" date="2019-05" db="EMBL/GenBank/DDBJ databases">
        <authorList>
            <consortium name="Pathogen Informatics"/>
        </authorList>
    </citation>
    <scope>NUCLEOTIDE SEQUENCE [LARGE SCALE GENOMIC DNA]</scope>
    <source>
        <strain evidence="4 5">NCTC12204</strain>
    </source>
</reference>
<dbReference type="RefSeq" id="WP_010738013.1">
    <property type="nucleotide sequence ID" value="NZ_AP027299.1"/>
</dbReference>
<dbReference type="InterPro" id="IPR002843">
    <property type="entry name" value="ATPase_V0-cplx_csu/dsu"/>
</dbReference>
<dbReference type="InterPro" id="IPR044911">
    <property type="entry name" value="V-type_ATPase_csu/dsu_dom_3"/>
</dbReference>
<comment type="caution">
    <text evidence="4">The sequence shown here is derived from an EMBL/GenBank/DDBJ whole genome shotgun (WGS) entry which is preliminary data.</text>
</comment>
<dbReference type="Gene3D" id="1.10.132.50">
    <property type="entry name" value="ATP synthase (C/AC39) subunit, domain 3"/>
    <property type="match status" value="1"/>
</dbReference>
<dbReference type="PANTHER" id="PTHR38682:SF1">
    <property type="entry name" value="V-TYPE ATP SYNTHASE SUBUNIT C"/>
    <property type="match status" value="1"/>
</dbReference>
<gene>
    <name evidence="4" type="primary">ntpC</name>
    <name evidence="4" type="ORF">NCTC12204_02061</name>
</gene>
<dbReference type="InterPro" id="IPR050873">
    <property type="entry name" value="V-ATPase_V0D/AC39_subunit"/>
</dbReference>
<organism evidence="4 5">
    <name type="scientific">Enterococcus hirae</name>
    <dbReference type="NCBI Taxonomy" id="1354"/>
    <lineage>
        <taxon>Bacteria</taxon>
        <taxon>Bacillati</taxon>
        <taxon>Bacillota</taxon>
        <taxon>Bacilli</taxon>
        <taxon>Lactobacillales</taxon>
        <taxon>Enterococcaceae</taxon>
        <taxon>Enterococcus</taxon>
    </lineage>
</organism>
<dbReference type="AlphaFoldDB" id="A0A449EB66"/>
<evidence type="ECO:0000256" key="1">
    <source>
        <dbReference type="ARBA" id="ARBA00006709"/>
    </source>
</evidence>
<dbReference type="EMBL" id="CABEEP010000001">
    <property type="protein sequence ID" value="VTQ67050.1"/>
    <property type="molecule type" value="Genomic_DNA"/>
</dbReference>
<dbReference type="SMR" id="A0A449EB66"/>
<dbReference type="Proteomes" id="UP000352698">
    <property type="component" value="Unassembled WGS sequence"/>
</dbReference>